<feature type="region of interest" description="Disordered" evidence="1">
    <location>
        <begin position="38"/>
        <end position="61"/>
    </location>
</feature>
<evidence type="ECO:0000256" key="1">
    <source>
        <dbReference type="SAM" id="MobiDB-lite"/>
    </source>
</evidence>
<evidence type="ECO:0000313" key="2">
    <source>
        <dbReference type="EMBL" id="SDU87962.1"/>
    </source>
</evidence>
<organism evidence="2 3">
    <name type="scientific">Microlunatus sagamiharensis</name>
    <dbReference type="NCBI Taxonomy" id="546874"/>
    <lineage>
        <taxon>Bacteria</taxon>
        <taxon>Bacillati</taxon>
        <taxon>Actinomycetota</taxon>
        <taxon>Actinomycetes</taxon>
        <taxon>Propionibacteriales</taxon>
        <taxon>Propionibacteriaceae</taxon>
        <taxon>Microlunatus</taxon>
    </lineage>
</organism>
<keyword evidence="3" id="KW-1185">Reference proteome</keyword>
<dbReference type="Proteomes" id="UP000198825">
    <property type="component" value="Chromosome I"/>
</dbReference>
<accession>A0A1H2M4C5</accession>
<proteinExistence type="predicted"/>
<dbReference type="STRING" id="546874.SAMN04488544_1362"/>
<name>A0A1H2M4C5_9ACTN</name>
<dbReference type="EMBL" id="LT629799">
    <property type="protein sequence ID" value="SDU87962.1"/>
    <property type="molecule type" value="Genomic_DNA"/>
</dbReference>
<gene>
    <name evidence="2" type="ORF">SAMN04488544_1362</name>
</gene>
<dbReference type="AlphaFoldDB" id="A0A1H2M4C5"/>
<evidence type="ECO:0000313" key="3">
    <source>
        <dbReference type="Proteomes" id="UP000198825"/>
    </source>
</evidence>
<sequence length="61" mass="6285">MSTPAVSPFVLVGDPMATACEGDVCAVPEACEQDRIPEDQQRALSPVAPASAQVEVESRGA</sequence>
<reference evidence="3" key="1">
    <citation type="submission" date="2016-10" db="EMBL/GenBank/DDBJ databases">
        <authorList>
            <person name="Varghese N."/>
            <person name="Submissions S."/>
        </authorList>
    </citation>
    <scope>NUCLEOTIDE SEQUENCE [LARGE SCALE GENOMIC DNA]</scope>
    <source>
        <strain evidence="3">DSM 21743</strain>
    </source>
</reference>
<protein>
    <submittedName>
        <fullName evidence="2">Uncharacterized protein</fullName>
    </submittedName>
</protein>